<accession>A0A2K1JZ57</accession>
<organism evidence="2">
    <name type="scientific">Physcomitrium patens</name>
    <name type="common">Spreading-leaved earth moss</name>
    <name type="synonym">Physcomitrella patens</name>
    <dbReference type="NCBI Taxonomy" id="3218"/>
    <lineage>
        <taxon>Eukaryota</taxon>
        <taxon>Viridiplantae</taxon>
        <taxon>Streptophyta</taxon>
        <taxon>Embryophyta</taxon>
        <taxon>Bryophyta</taxon>
        <taxon>Bryophytina</taxon>
        <taxon>Bryopsida</taxon>
        <taxon>Funariidae</taxon>
        <taxon>Funariales</taxon>
        <taxon>Funariaceae</taxon>
        <taxon>Physcomitrium</taxon>
    </lineage>
</organism>
<dbReference type="Pfam" id="PF00069">
    <property type="entry name" value="Pkinase"/>
    <property type="match status" value="1"/>
</dbReference>
<dbReference type="Gramene" id="Pp3c10_15760V3.2">
    <property type="protein sequence ID" value="Pp3c10_15760V3.2"/>
    <property type="gene ID" value="Pp3c10_15760"/>
</dbReference>
<protein>
    <recommendedName>
        <fullName evidence="1">Protein kinase domain-containing protein</fullName>
    </recommendedName>
</protein>
<evidence type="ECO:0000313" key="4">
    <source>
        <dbReference type="Proteomes" id="UP000006727"/>
    </source>
</evidence>
<dbReference type="Gene3D" id="1.10.510.10">
    <property type="entry name" value="Transferase(Phosphotransferase) domain 1"/>
    <property type="match status" value="1"/>
</dbReference>
<reference evidence="3" key="3">
    <citation type="submission" date="2020-12" db="UniProtKB">
        <authorList>
            <consortium name="EnsemblPlants"/>
        </authorList>
    </citation>
    <scope>IDENTIFICATION</scope>
</reference>
<dbReference type="SUPFAM" id="SSF56112">
    <property type="entry name" value="Protein kinase-like (PK-like)"/>
    <property type="match status" value="1"/>
</dbReference>
<dbReference type="PANTHER" id="PTHR44329:SF260">
    <property type="entry name" value="PROTEIN KINASE DOMAIN-CONTAINING PROTEIN"/>
    <property type="match status" value="1"/>
</dbReference>
<dbReference type="Gramene" id="Pp3c10_15760V3.1">
    <property type="protein sequence ID" value="Pp3c10_15760V3.1"/>
    <property type="gene ID" value="Pp3c10_15760"/>
</dbReference>
<dbReference type="InterPro" id="IPR000719">
    <property type="entry name" value="Prot_kinase_dom"/>
</dbReference>
<dbReference type="EMBL" id="ABEU02000010">
    <property type="protein sequence ID" value="PNR46812.1"/>
    <property type="molecule type" value="Genomic_DNA"/>
</dbReference>
<reference evidence="2 4" key="2">
    <citation type="journal article" date="2018" name="Plant J.">
        <title>The Physcomitrella patens chromosome-scale assembly reveals moss genome structure and evolution.</title>
        <authorList>
            <person name="Lang D."/>
            <person name="Ullrich K.K."/>
            <person name="Murat F."/>
            <person name="Fuchs J."/>
            <person name="Jenkins J."/>
            <person name="Haas F.B."/>
            <person name="Piednoel M."/>
            <person name="Gundlach H."/>
            <person name="Van Bel M."/>
            <person name="Meyberg R."/>
            <person name="Vives C."/>
            <person name="Morata J."/>
            <person name="Symeonidi A."/>
            <person name="Hiss M."/>
            <person name="Muchero W."/>
            <person name="Kamisugi Y."/>
            <person name="Saleh O."/>
            <person name="Blanc G."/>
            <person name="Decker E.L."/>
            <person name="van Gessel N."/>
            <person name="Grimwood J."/>
            <person name="Hayes R.D."/>
            <person name="Graham S.W."/>
            <person name="Gunter L.E."/>
            <person name="McDaniel S.F."/>
            <person name="Hoernstein S.N.W."/>
            <person name="Larsson A."/>
            <person name="Li F.W."/>
            <person name="Perroud P.F."/>
            <person name="Phillips J."/>
            <person name="Ranjan P."/>
            <person name="Rokshar D.S."/>
            <person name="Rothfels C.J."/>
            <person name="Schneider L."/>
            <person name="Shu S."/>
            <person name="Stevenson D.W."/>
            <person name="Thummler F."/>
            <person name="Tillich M."/>
            <person name="Villarreal Aguilar J.C."/>
            <person name="Widiez T."/>
            <person name="Wong G.K."/>
            <person name="Wymore A."/>
            <person name="Zhang Y."/>
            <person name="Zimmer A.D."/>
            <person name="Quatrano R.S."/>
            <person name="Mayer K.F.X."/>
            <person name="Goodstein D."/>
            <person name="Casacuberta J.M."/>
            <person name="Vandepoele K."/>
            <person name="Reski R."/>
            <person name="Cuming A.C."/>
            <person name="Tuskan G.A."/>
            <person name="Maumus F."/>
            <person name="Salse J."/>
            <person name="Schmutz J."/>
            <person name="Rensing S.A."/>
        </authorList>
    </citation>
    <scope>NUCLEOTIDE SEQUENCE [LARGE SCALE GENOMIC DNA]</scope>
    <source>
        <strain evidence="3 4">cv. Gransden 2004</strain>
    </source>
</reference>
<evidence type="ECO:0000313" key="3">
    <source>
        <dbReference type="EnsemblPlants" id="Pp3c10_15760V3.1"/>
    </source>
</evidence>
<dbReference type="PROSITE" id="PS50011">
    <property type="entry name" value="PROTEIN_KINASE_DOM"/>
    <property type="match status" value="1"/>
</dbReference>
<dbReference type="InParanoid" id="A0A2K1JZ57"/>
<sequence length="778" mass="88356">MNSIVFVLLVAVILLSLYLGFGPSLQRRKFQINVELCMRLEKKLAKTQTHIHDQYDPLKMTGIQKKIYQELKAVMKRATDLLKQCRCSNRKSWLCAAVALLDIKEHVLDIELELAWCTRMLKLSTTSHLDSTVDTDEDSNVAKAETQQKSLYDKLSDDLEDLQKAANKDKAHLLSKLEKEVSKHDKGSEHHLLVTYLQCRLKELQGNSIPDGDVKCLDEYFGKKVQLVESVGEGAYGYVYKTKGLEHLNIPKQAVKIILEPNALEGKFLKFCYHPHIVQYFWSWEQIVTDRIAIDKMKNCFLEDEKYSYILMELMRTNLTLEIWENKQKNPGSPPFALPVAIDIMLQIAKAMRYLHGKRITKSKITHRDLKPANILVETQGNSLHVKLVDFGISKVYQHTETLGAQTRKLGTTVYAAPEVFLPAENGTTTANYPPRADVWSFAMTCSEILTGRTPFHRVLERKDLHEKIKDGLRPDLPDNLPDCLRFCIESCWNLDPQQRPNFQNICRMLTVAKAVSLNATLAESAFKHVQKLGDPSLQIASKREPEVCAASGLKDTTTSHEVGETYFLVGTSFRLYTDSSRKVEILDQEAIAYIGITTALDEYKYLNPIQIPFLQGSCWAKQLDDYAHGCLCGFFVSSKYKDQLRKMNVKTVTGGYLGQTNAQSQEPEVFRHFWGEKTDELLSRSYRAAGFYNMRESYQLGYVYFYFRYGTSDSAVITHVWQDDTVILGDIGTAGSAYARRMVLGSKILLSAPPAESHSYYLTLSSTPSAENDASRV</sequence>
<dbReference type="InterPro" id="IPR011009">
    <property type="entry name" value="Kinase-like_dom_sf"/>
</dbReference>
<feature type="domain" description="Protein kinase" evidence="1">
    <location>
        <begin position="225"/>
        <end position="512"/>
    </location>
</feature>
<dbReference type="Gene3D" id="3.30.200.20">
    <property type="entry name" value="Phosphorylase Kinase, domain 1"/>
    <property type="match status" value="1"/>
</dbReference>
<dbReference type="GO" id="GO:0004674">
    <property type="term" value="F:protein serine/threonine kinase activity"/>
    <property type="evidence" value="ECO:0000318"/>
    <property type="project" value="GO_Central"/>
</dbReference>
<dbReference type="GO" id="GO:0005524">
    <property type="term" value="F:ATP binding"/>
    <property type="evidence" value="ECO:0007669"/>
    <property type="project" value="InterPro"/>
</dbReference>
<evidence type="ECO:0000259" key="1">
    <source>
        <dbReference type="PROSITE" id="PS50011"/>
    </source>
</evidence>
<reference evidence="2 4" key="1">
    <citation type="journal article" date="2008" name="Science">
        <title>The Physcomitrella genome reveals evolutionary insights into the conquest of land by plants.</title>
        <authorList>
            <person name="Rensing S."/>
            <person name="Lang D."/>
            <person name="Zimmer A."/>
            <person name="Terry A."/>
            <person name="Salamov A."/>
            <person name="Shapiro H."/>
            <person name="Nishiyama T."/>
            <person name="Perroud P.-F."/>
            <person name="Lindquist E."/>
            <person name="Kamisugi Y."/>
            <person name="Tanahashi T."/>
            <person name="Sakakibara K."/>
            <person name="Fujita T."/>
            <person name="Oishi K."/>
            <person name="Shin-I T."/>
            <person name="Kuroki Y."/>
            <person name="Toyoda A."/>
            <person name="Suzuki Y."/>
            <person name="Hashimoto A."/>
            <person name="Yamaguchi K."/>
            <person name="Sugano A."/>
            <person name="Kohara Y."/>
            <person name="Fujiyama A."/>
            <person name="Anterola A."/>
            <person name="Aoki S."/>
            <person name="Ashton N."/>
            <person name="Barbazuk W.B."/>
            <person name="Barker E."/>
            <person name="Bennetzen J."/>
            <person name="Bezanilla M."/>
            <person name="Blankenship R."/>
            <person name="Cho S.H."/>
            <person name="Dutcher S."/>
            <person name="Estelle M."/>
            <person name="Fawcett J.A."/>
            <person name="Gundlach H."/>
            <person name="Hanada K."/>
            <person name="Heyl A."/>
            <person name="Hicks K.A."/>
            <person name="Hugh J."/>
            <person name="Lohr M."/>
            <person name="Mayer K."/>
            <person name="Melkozernov A."/>
            <person name="Murata T."/>
            <person name="Nelson D."/>
            <person name="Pils B."/>
            <person name="Prigge M."/>
            <person name="Reiss B."/>
            <person name="Renner T."/>
            <person name="Rombauts S."/>
            <person name="Rushton P."/>
            <person name="Sanderfoot A."/>
            <person name="Schween G."/>
            <person name="Shiu S.-H."/>
            <person name="Stueber K."/>
            <person name="Theodoulou F.L."/>
            <person name="Tu H."/>
            <person name="Van de Peer Y."/>
            <person name="Verrier P.J."/>
            <person name="Waters E."/>
            <person name="Wood A."/>
            <person name="Yang L."/>
            <person name="Cove D."/>
            <person name="Cuming A."/>
            <person name="Hasebe M."/>
            <person name="Lucas S."/>
            <person name="Mishler D.B."/>
            <person name="Reski R."/>
            <person name="Grigoriev I."/>
            <person name="Quatrano R.S."/>
            <person name="Boore J.L."/>
        </authorList>
    </citation>
    <scope>NUCLEOTIDE SEQUENCE [LARGE SCALE GENOMIC DNA]</scope>
    <source>
        <strain evidence="3 4">cv. Gransden 2004</strain>
    </source>
</reference>
<name>A0A2K1JZ57_PHYPA</name>
<proteinExistence type="predicted"/>
<dbReference type="InterPro" id="IPR008271">
    <property type="entry name" value="Ser/Thr_kinase_AS"/>
</dbReference>
<dbReference type="SMART" id="SM00220">
    <property type="entry name" value="S_TKc"/>
    <property type="match status" value="1"/>
</dbReference>
<dbReference type="EnsemblPlants" id="Pp3c10_15760V3.1">
    <property type="protein sequence ID" value="Pp3c10_15760V3.1"/>
    <property type="gene ID" value="Pp3c10_15760"/>
</dbReference>
<dbReference type="AlphaFoldDB" id="A0A2K1JZ57"/>
<dbReference type="PROSITE" id="PS00108">
    <property type="entry name" value="PROTEIN_KINASE_ST"/>
    <property type="match status" value="1"/>
</dbReference>
<dbReference type="Proteomes" id="UP000006727">
    <property type="component" value="Chromosome 10"/>
</dbReference>
<dbReference type="InterPro" id="IPR051681">
    <property type="entry name" value="Ser/Thr_Kinases-Pseudokinases"/>
</dbReference>
<dbReference type="GO" id="GO:0007165">
    <property type="term" value="P:signal transduction"/>
    <property type="evidence" value="ECO:0000318"/>
    <property type="project" value="GO_Central"/>
</dbReference>
<dbReference type="PaxDb" id="3218-PP1S145_117V6.1"/>
<dbReference type="EnsemblPlants" id="Pp3c10_15760V3.2">
    <property type="protein sequence ID" value="Pp3c10_15760V3.2"/>
    <property type="gene ID" value="Pp3c10_15760"/>
</dbReference>
<evidence type="ECO:0000313" key="2">
    <source>
        <dbReference type="EMBL" id="PNR46812.1"/>
    </source>
</evidence>
<gene>
    <name evidence="2" type="ORF">PHYPA_013932</name>
</gene>
<keyword evidence="4" id="KW-1185">Reference proteome</keyword>
<dbReference type="PANTHER" id="PTHR44329">
    <property type="entry name" value="SERINE/THREONINE-PROTEIN KINASE TNNI3K-RELATED"/>
    <property type="match status" value="1"/>
</dbReference>